<keyword evidence="3" id="KW-1185">Reference proteome</keyword>
<dbReference type="AlphaFoldDB" id="A0A392LX07"/>
<accession>A0A392LX07</accession>
<comment type="caution">
    <text evidence="2">The sequence shown here is derived from an EMBL/GenBank/DDBJ whole genome shotgun (WGS) entry which is preliminary data.</text>
</comment>
<evidence type="ECO:0000313" key="3">
    <source>
        <dbReference type="Proteomes" id="UP000265520"/>
    </source>
</evidence>
<organism evidence="2 3">
    <name type="scientific">Trifolium medium</name>
    <dbReference type="NCBI Taxonomy" id="97028"/>
    <lineage>
        <taxon>Eukaryota</taxon>
        <taxon>Viridiplantae</taxon>
        <taxon>Streptophyta</taxon>
        <taxon>Embryophyta</taxon>
        <taxon>Tracheophyta</taxon>
        <taxon>Spermatophyta</taxon>
        <taxon>Magnoliopsida</taxon>
        <taxon>eudicotyledons</taxon>
        <taxon>Gunneridae</taxon>
        <taxon>Pentapetalae</taxon>
        <taxon>rosids</taxon>
        <taxon>fabids</taxon>
        <taxon>Fabales</taxon>
        <taxon>Fabaceae</taxon>
        <taxon>Papilionoideae</taxon>
        <taxon>50 kb inversion clade</taxon>
        <taxon>NPAAA clade</taxon>
        <taxon>Hologalegina</taxon>
        <taxon>IRL clade</taxon>
        <taxon>Trifolieae</taxon>
        <taxon>Trifolium</taxon>
    </lineage>
</organism>
<dbReference type="EMBL" id="LXQA010000144">
    <property type="protein sequence ID" value="MCH79493.1"/>
    <property type="molecule type" value="Genomic_DNA"/>
</dbReference>
<reference evidence="2 3" key="1">
    <citation type="journal article" date="2018" name="Front. Plant Sci.">
        <title>Red Clover (Trifolium pratense) and Zigzag Clover (T. medium) - A Picture of Genomic Similarities and Differences.</title>
        <authorList>
            <person name="Dluhosova J."/>
            <person name="Istvanek J."/>
            <person name="Nedelnik J."/>
            <person name="Repkova J."/>
        </authorList>
    </citation>
    <scope>NUCLEOTIDE SEQUENCE [LARGE SCALE GENOMIC DNA]</scope>
    <source>
        <strain evidence="3">cv. 10/8</strain>
        <tissue evidence="2">Leaf</tissue>
    </source>
</reference>
<evidence type="ECO:0000313" key="2">
    <source>
        <dbReference type="EMBL" id="MCH79493.1"/>
    </source>
</evidence>
<feature type="region of interest" description="Disordered" evidence="1">
    <location>
        <begin position="1"/>
        <end position="24"/>
    </location>
</feature>
<feature type="non-terminal residue" evidence="2">
    <location>
        <position position="79"/>
    </location>
</feature>
<sequence>MERWSSQPFPGSGVGYARGRRGTNYRDMSTKSFGEFHSHVAKSAKPNNAYMKPRLVESKIFKRTIYCDTGTEERTGNIK</sequence>
<protein>
    <submittedName>
        <fullName evidence="2">Uncharacterized protein</fullName>
    </submittedName>
</protein>
<proteinExistence type="predicted"/>
<evidence type="ECO:0000256" key="1">
    <source>
        <dbReference type="SAM" id="MobiDB-lite"/>
    </source>
</evidence>
<gene>
    <name evidence="2" type="ORF">A2U01_0000243</name>
</gene>
<dbReference type="Proteomes" id="UP000265520">
    <property type="component" value="Unassembled WGS sequence"/>
</dbReference>
<name>A0A392LX07_9FABA</name>